<dbReference type="EMBL" id="CAJNOR010019866">
    <property type="protein sequence ID" value="CAF1690013.1"/>
    <property type="molecule type" value="Genomic_DNA"/>
</dbReference>
<dbReference type="PANTHER" id="PTHR11139:SF1">
    <property type="entry name" value="TRANSFORMATION_TRANSCRIPTION DOMAIN-ASSOCIATED PROTEIN"/>
    <property type="match status" value="1"/>
</dbReference>
<dbReference type="Pfam" id="PF20175">
    <property type="entry name" value="Tra1_central"/>
    <property type="match status" value="1"/>
</dbReference>
<dbReference type="GO" id="GO:0000124">
    <property type="term" value="C:SAGA complex"/>
    <property type="evidence" value="ECO:0007669"/>
    <property type="project" value="TreeGrafter"/>
</dbReference>
<keyword evidence="2" id="KW-1185">Reference proteome</keyword>
<dbReference type="GO" id="GO:0006281">
    <property type="term" value="P:DNA repair"/>
    <property type="evidence" value="ECO:0007669"/>
    <property type="project" value="TreeGrafter"/>
</dbReference>
<sequence length="188" mass="21703">VELLLEFLLPRIHEIGETNNTNNACLKLFKLVINSVVTTTLANENEKILQPYLKQIILRSIECAQLTTDPYNYFILLRALFRSIGVGNHELLNQEFLTLLHFLLQRLNEYQSCKHRQHLRELFIELCLTVPVRLSVLLPYLPLLMEPLVNALNGSSTLILQGLRTLELCVDNLQPDFLYNHILPVRSS</sequence>
<evidence type="ECO:0000313" key="2">
    <source>
        <dbReference type="Proteomes" id="UP000663828"/>
    </source>
</evidence>
<dbReference type="GO" id="GO:0035267">
    <property type="term" value="C:NuA4 histone acetyltransferase complex"/>
    <property type="evidence" value="ECO:0007669"/>
    <property type="project" value="TreeGrafter"/>
</dbReference>
<feature type="non-terminal residue" evidence="1">
    <location>
        <position position="1"/>
    </location>
</feature>
<name>A0A816HTJ1_ADIRI</name>
<protein>
    <submittedName>
        <fullName evidence="1">Uncharacterized protein</fullName>
    </submittedName>
</protein>
<dbReference type="InterPro" id="IPR016024">
    <property type="entry name" value="ARM-type_fold"/>
</dbReference>
<dbReference type="InterPro" id="IPR050517">
    <property type="entry name" value="DDR_Repair_Kinase"/>
</dbReference>
<dbReference type="InterPro" id="IPR046807">
    <property type="entry name" value="Tra1_central"/>
</dbReference>
<accession>A0A816HTJ1</accession>
<evidence type="ECO:0000313" key="1">
    <source>
        <dbReference type="EMBL" id="CAF1690013.1"/>
    </source>
</evidence>
<proteinExistence type="predicted"/>
<dbReference type="GO" id="GO:0005634">
    <property type="term" value="C:nucleus"/>
    <property type="evidence" value="ECO:0007669"/>
    <property type="project" value="TreeGrafter"/>
</dbReference>
<dbReference type="Gene3D" id="1.25.10.10">
    <property type="entry name" value="Leucine-rich Repeat Variant"/>
    <property type="match status" value="1"/>
</dbReference>
<feature type="non-terminal residue" evidence="1">
    <location>
        <position position="188"/>
    </location>
</feature>
<dbReference type="InterPro" id="IPR011989">
    <property type="entry name" value="ARM-like"/>
</dbReference>
<dbReference type="AlphaFoldDB" id="A0A816HTJ1"/>
<comment type="caution">
    <text evidence="1">The sequence shown here is derived from an EMBL/GenBank/DDBJ whole genome shotgun (WGS) entry which is preliminary data.</text>
</comment>
<organism evidence="1 2">
    <name type="scientific">Adineta ricciae</name>
    <name type="common">Rotifer</name>
    <dbReference type="NCBI Taxonomy" id="249248"/>
    <lineage>
        <taxon>Eukaryota</taxon>
        <taxon>Metazoa</taxon>
        <taxon>Spiralia</taxon>
        <taxon>Gnathifera</taxon>
        <taxon>Rotifera</taxon>
        <taxon>Eurotatoria</taxon>
        <taxon>Bdelloidea</taxon>
        <taxon>Adinetida</taxon>
        <taxon>Adinetidae</taxon>
        <taxon>Adineta</taxon>
    </lineage>
</organism>
<gene>
    <name evidence="1" type="ORF">XAT740_LOCUS63552</name>
</gene>
<dbReference type="PANTHER" id="PTHR11139">
    <property type="entry name" value="ATAXIA TELANGIECTASIA MUTATED ATM -RELATED"/>
    <property type="match status" value="1"/>
</dbReference>
<dbReference type="Proteomes" id="UP000663828">
    <property type="component" value="Unassembled WGS sequence"/>
</dbReference>
<reference evidence="1" key="1">
    <citation type="submission" date="2021-02" db="EMBL/GenBank/DDBJ databases">
        <authorList>
            <person name="Nowell W R."/>
        </authorList>
    </citation>
    <scope>NUCLEOTIDE SEQUENCE</scope>
</reference>
<dbReference type="SUPFAM" id="SSF48371">
    <property type="entry name" value="ARM repeat"/>
    <property type="match status" value="1"/>
</dbReference>
<dbReference type="GO" id="GO:0006355">
    <property type="term" value="P:regulation of DNA-templated transcription"/>
    <property type="evidence" value="ECO:0007669"/>
    <property type="project" value="TreeGrafter"/>
</dbReference>